<dbReference type="AlphaFoldDB" id="A0A9D2UJF0"/>
<name>A0A9D2UJF0_9BACT</name>
<dbReference type="Gene3D" id="3.20.140.10">
    <property type="entry name" value="nicotinate phosphoribosyltransferase"/>
    <property type="match status" value="1"/>
</dbReference>
<keyword evidence="5 7" id="KW-0436">Ligase</keyword>
<dbReference type="NCBIfam" id="NF003704">
    <property type="entry name" value="PRK05321.1"/>
    <property type="match status" value="1"/>
</dbReference>
<reference evidence="10" key="1">
    <citation type="journal article" date="2021" name="PeerJ">
        <title>Extensive microbial diversity within the chicken gut microbiome revealed by metagenomics and culture.</title>
        <authorList>
            <person name="Gilroy R."/>
            <person name="Ravi A."/>
            <person name="Getino M."/>
            <person name="Pursley I."/>
            <person name="Horton D.L."/>
            <person name="Alikhan N.F."/>
            <person name="Baker D."/>
            <person name="Gharbi K."/>
            <person name="Hall N."/>
            <person name="Watson M."/>
            <person name="Adriaenssens E.M."/>
            <person name="Foster-Nyarko E."/>
            <person name="Jarju S."/>
            <person name="Secka A."/>
            <person name="Antonio M."/>
            <person name="Oren A."/>
            <person name="Chaudhuri R.R."/>
            <person name="La Ragione R."/>
            <person name="Hildebrand F."/>
            <person name="Pallen M.J."/>
        </authorList>
    </citation>
    <scope>NUCLEOTIDE SEQUENCE</scope>
    <source>
        <strain evidence="10">MalCec1-1739</strain>
    </source>
</reference>
<evidence type="ECO:0000256" key="3">
    <source>
        <dbReference type="ARBA" id="ARBA00013236"/>
    </source>
</evidence>
<keyword evidence="4" id="KW-0597">Phosphoprotein</keyword>
<comment type="caution">
    <text evidence="10">The sequence shown here is derived from an EMBL/GenBank/DDBJ whole genome shotgun (WGS) entry which is preliminary data.</text>
</comment>
<dbReference type="InterPro" id="IPR006406">
    <property type="entry name" value="Nic_PRibTrfase"/>
</dbReference>
<dbReference type="Pfam" id="PF04095">
    <property type="entry name" value="NAPRTase"/>
    <property type="match status" value="1"/>
</dbReference>
<dbReference type="GO" id="GO:0016757">
    <property type="term" value="F:glycosyltransferase activity"/>
    <property type="evidence" value="ECO:0007669"/>
    <property type="project" value="UniProtKB-KW"/>
</dbReference>
<evidence type="ECO:0000256" key="4">
    <source>
        <dbReference type="ARBA" id="ARBA00022553"/>
    </source>
</evidence>
<dbReference type="EMBL" id="DWUP01000167">
    <property type="protein sequence ID" value="HJD53493.1"/>
    <property type="molecule type" value="Genomic_DNA"/>
</dbReference>
<feature type="domain" description="Nicotinate/nicotinamide phosphoribosyltransferase" evidence="8">
    <location>
        <begin position="165"/>
        <end position="361"/>
    </location>
</feature>
<keyword evidence="6 7" id="KW-0662">Pyridine nucleotide biosynthesis</keyword>
<keyword evidence="10" id="KW-0808">Transferase</keyword>
<dbReference type="PANTHER" id="PTHR11098">
    <property type="entry name" value="NICOTINATE PHOSPHORIBOSYLTRANSFERASE"/>
    <property type="match status" value="1"/>
</dbReference>
<dbReference type="PANTHER" id="PTHR11098:SF1">
    <property type="entry name" value="NICOTINATE PHOSPHORIBOSYLTRANSFERASE"/>
    <property type="match status" value="1"/>
</dbReference>
<organism evidence="10 11">
    <name type="scientific">Candidatus Avibacteroides avistercoris</name>
    <dbReference type="NCBI Taxonomy" id="2840690"/>
    <lineage>
        <taxon>Bacteria</taxon>
        <taxon>Pseudomonadati</taxon>
        <taxon>Bacteroidota</taxon>
        <taxon>Bacteroidia</taxon>
        <taxon>Bacteroidales</taxon>
        <taxon>Bacteroidaceae</taxon>
        <taxon>Bacteroidaceae incertae sedis</taxon>
        <taxon>Candidatus Avibacteroides</taxon>
    </lineage>
</organism>
<evidence type="ECO:0000256" key="7">
    <source>
        <dbReference type="RuleBase" id="RU003838"/>
    </source>
</evidence>
<comment type="pathway">
    <text evidence="1 7">Cofactor biosynthesis; NAD(+) biosynthesis; nicotinate D-ribonucleotide from nicotinate: step 1/1.</text>
</comment>
<evidence type="ECO:0000259" key="9">
    <source>
        <dbReference type="Pfam" id="PF17767"/>
    </source>
</evidence>
<dbReference type="NCBIfam" id="TIGR01514">
    <property type="entry name" value="NAPRTase"/>
    <property type="match status" value="1"/>
</dbReference>
<dbReference type="GO" id="GO:0005829">
    <property type="term" value="C:cytosol"/>
    <property type="evidence" value="ECO:0007669"/>
    <property type="project" value="TreeGrafter"/>
</dbReference>
<feature type="domain" description="Nicotinate phosphoribosyltransferase N-terminal" evidence="9">
    <location>
        <begin position="10"/>
        <end position="129"/>
    </location>
</feature>
<comment type="PTM">
    <text evidence="7">Transiently phosphorylated on a His residue during the reaction cycle. Phosphorylation strongly increases the affinity for substrates and increases the rate of nicotinate D-ribonucleotide production. Dephosphorylation regenerates the low-affinity form of the enzyme, leading to product release.</text>
</comment>
<evidence type="ECO:0000313" key="10">
    <source>
        <dbReference type="EMBL" id="HJD53493.1"/>
    </source>
</evidence>
<dbReference type="GO" id="GO:0004516">
    <property type="term" value="F:nicotinate phosphoribosyltransferase activity"/>
    <property type="evidence" value="ECO:0007669"/>
    <property type="project" value="UniProtKB-UniRule"/>
</dbReference>
<proteinExistence type="inferred from homology"/>
<evidence type="ECO:0000313" key="11">
    <source>
        <dbReference type="Proteomes" id="UP000787625"/>
    </source>
</evidence>
<dbReference type="SUPFAM" id="SSF54675">
    <property type="entry name" value="Nicotinate/Quinolinate PRTase N-terminal domain-like"/>
    <property type="match status" value="1"/>
</dbReference>
<dbReference type="InterPro" id="IPR041525">
    <property type="entry name" value="N/Namide_PRibTrfase"/>
</dbReference>
<dbReference type="InterPro" id="IPR007229">
    <property type="entry name" value="Nic_PRibTrfase-Fam"/>
</dbReference>
<accession>A0A9D2UJF0</accession>
<comment type="catalytic activity">
    <reaction evidence="7">
        <text>5-phospho-alpha-D-ribose 1-diphosphate + nicotinate + ATP + H2O = nicotinate beta-D-ribonucleotide + ADP + phosphate + diphosphate</text>
        <dbReference type="Rhea" id="RHEA:36163"/>
        <dbReference type="ChEBI" id="CHEBI:15377"/>
        <dbReference type="ChEBI" id="CHEBI:30616"/>
        <dbReference type="ChEBI" id="CHEBI:32544"/>
        <dbReference type="ChEBI" id="CHEBI:33019"/>
        <dbReference type="ChEBI" id="CHEBI:43474"/>
        <dbReference type="ChEBI" id="CHEBI:57502"/>
        <dbReference type="ChEBI" id="CHEBI:58017"/>
        <dbReference type="ChEBI" id="CHEBI:456216"/>
        <dbReference type="EC" id="6.3.4.21"/>
    </reaction>
</comment>
<dbReference type="Pfam" id="PF17767">
    <property type="entry name" value="NAPRTase_N"/>
    <property type="match status" value="1"/>
</dbReference>
<evidence type="ECO:0000256" key="2">
    <source>
        <dbReference type="ARBA" id="ARBA00010897"/>
    </source>
</evidence>
<dbReference type="InterPro" id="IPR036068">
    <property type="entry name" value="Nicotinate_pribotase-like_C"/>
</dbReference>
<sequence>MRQIINHFTDDDLYKFTMCCAVIDNFPRAQVKYSFTDRDGRAYPPGFADELLRQIEALEGVVVTGDELDFMRRRCPYMPEWFYTYIKGYRFDRRWVRAWQDCDGHLSVEFEGCWAETILLEVRVLAIISELYYMMTGEDSRFDYDAYRLKTLAKARRLLEGGCVFSDFGTRRRASFRAEDVVVGALKECQASGTCPGRFVGTSNVYLAMKHDVLPVGTMAHEFVCAIGGMYGPQMANHIAMDRWRNTFRGALGTFLYDSYGWDIFSLNFSEDFANLFKGLRVDSGDNLRQLALIVDKYKSLGIDPRTKQIIFSNALDVDSALAIQQYACRVCQPSFGIGTHLTNDFDGVRPMNIVIKLVAAKITELWTFYNDTCKLSEDDGKHTGKPEVIDRFMAALGMTHRGARQAADI</sequence>
<protein>
    <recommendedName>
        <fullName evidence="3 7">Nicotinate phosphoribosyltransferase</fullName>
        <ecNumber evidence="3 7">6.3.4.21</ecNumber>
    </recommendedName>
</protein>
<dbReference type="SUPFAM" id="SSF51690">
    <property type="entry name" value="Nicotinate/Quinolinate PRTase C-terminal domain-like"/>
    <property type="match status" value="1"/>
</dbReference>
<evidence type="ECO:0000256" key="1">
    <source>
        <dbReference type="ARBA" id="ARBA00004952"/>
    </source>
</evidence>
<keyword evidence="10" id="KW-0328">Glycosyltransferase</keyword>
<dbReference type="InterPro" id="IPR040727">
    <property type="entry name" value="NAPRTase_N"/>
</dbReference>
<evidence type="ECO:0000259" key="8">
    <source>
        <dbReference type="Pfam" id="PF04095"/>
    </source>
</evidence>
<evidence type="ECO:0000256" key="5">
    <source>
        <dbReference type="ARBA" id="ARBA00022598"/>
    </source>
</evidence>
<reference evidence="10" key="2">
    <citation type="submission" date="2021-04" db="EMBL/GenBank/DDBJ databases">
        <authorList>
            <person name="Gilroy R."/>
        </authorList>
    </citation>
    <scope>NUCLEOTIDE SEQUENCE</scope>
    <source>
        <strain evidence="10">MalCec1-1739</strain>
    </source>
</reference>
<dbReference type="EC" id="6.3.4.21" evidence="3 7"/>
<dbReference type="GO" id="GO:0034355">
    <property type="term" value="P:NAD+ biosynthetic process via the salvage pathway"/>
    <property type="evidence" value="ECO:0007669"/>
    <property type="project" value="TreeGrafter"/>
</dbReference>
<evidence type="ECO:0000256" key="6">
    <source>
        <dbReference type="ARBA" id="ARBA00022642"/>
    </source>
</evidence>
<comment type="function">
    <text evidence="7">Catalyzes the synthesis of beta-nicotinate D-ribonucleotide from nicotinate and 5-phospho-D-ribose 1-phosphate at the expense of ATP.</text>
</comment>
<gene>
    <name evidence="10" type="primary">pncB</name>
    <name evidence="10" type="ORF">IAA93_07210</name>
</gene>
<dbReference type="PIRSF" id="PIRSF000484">
    <property type="entry name" value="NAPRT"/>
    <property type="match status" value="1"/>
</dbReference>
<comment type="similarity">
    <text evidence="2 7">Belongs to the NAPRTase family.</text>
</comment>
<dbReference type="Proteomes" id="UP000787625">
    <property type="component" value="Unassembled WGS sequence"/>
</dbReference>